<keyword evidence="2" id="KW-0784">Thiamine biosynthesis</keyword>
<sequence length="183" mass="19843">MKSYLITDPSLYGTTPDSIESALPAVFSQNLPDFALFRDKQSSDYAELASVFIRICRNHTVSKVLLHGDYALASVLGADGVHLTSTQSEEIAEAKALGLYVVISTHTHEEAIKAQKLGADAITYSPIFFSPNKGEPKGLEDLKEIVAKIEIPIFALGGITAQEQINAVEKCGAYGFASIRYFI</sequence>
<dbReference type="Gene3D" id="3.20.20.70">
    <property type="entry name" value="Aldolase class I"/>
    <property type="match status" value="1"/>
</dbReference>
<dbReference type="OrthoDB" id="5347413at2"/>
<dbReference type="InterPro" id="IPR022998">
    <property type="entry name" value="ThiamineP_synth_TenI"/>
</dbReference>
<dbReference type="KEGG" id="sku:Sulku_0821"/>
<dbReference type="Proteomes" id="UP000008721">
    <property type="component" value="Chromosome"/>
</dbReference>
<organism evidence="4 5">
    <name type="scientific">Sulfuricurvum kujiense (strain ATCC BAA-921 / DSM 16994 / JCM 11577 / YK-1)</name>
    <dbReference type="NCBI Taxonomy" id="709032"/>
    <lineage>
        <taxon>Bacteria</taxon>
        <taxon>Pseudomonadati</taxon>
        <taxon>Campylobacterota</taxon>
        <taxon>Epsilonproteobacteria</taxon>
        <taxon>Campylobacterales</taxon>
        <taxon>Sulfurimonadaceae</taxon>
        <taxon>Sulfuricurvum</taxon>
    </lineage>
</organism>
<dbReference type="CDD" id="cd00564">
    <property type="entry name" value="TMP_TenI"/>
    <property type="match status" value="1"/>
</dbReference>
<protein>
    <submittedName>
        <fullName evidence="4">Thiamine monophosphate synthase</fullName>
    </submittedName>
</protein>
<dbReference type="Pfam" id="PF02581">
    <property type="entry name" value="TMP-TENI"/>
    <property type="match status" value="1"/>
</dbReference>
<dbReference type="HOGENOM" id="CLU_018272_5_0_7"/>
<dbReference type="GO" id="GO:0009228">
    <property type="term" value="P:thiamine biosynthetic process"/>
    <property type="evidence" value="ECO:0007669"/>
    <property type="project" value="UniProtKB-KW"/>
</dbReference>
<dbReference type="InterPro" id="IPR036206">
    <property type="entry name" value="ThiamineP_synth_sf"/>
</dbReference>
<evidence type="ECO:0000256" key="1">
    <source>
        <dbReference type="ARBA" id="ARBA00004948"/>
    </source>
</evidence>
<dbReference type="SUPFAM" id="SSF51391">
    <property type="entry name" value="Thiamin phosphate synthase"/>
    <property type="match status" value="1"/>
</dbReference>
<dbReference type="STRING" id="709032.Sulku_0821"/>
<dbReference type="EMBL" id="CP002355">
    <property type="protein sequence ID" value="ADR33487.1"/>
    <property type="molecule type" value="Genomic_DNA"/>
</dbReference>
<dbReference type="PANTHER" id="PTHR20857:SF15">
    <property type="entry name" value="THIAMINE-PHOSPHATE SYNTHASE"/>
    <property type="match status" value="1"/>
</dbReference>
<dbReference type="RefSeq" id="WP_013459684.1">
    <property type="nucleotide sequence ID" value="NC_014762.1"/>
</dbReference>
<reference evidence="4 5" key="1">
    <citation type="journal article" date="2012" name="Stand. Genomic Sci.">
        <title>Complete genome sequence of the sulfur compounds oxidizing chemolithoautotroph Sulfuricurvum kujiense type strain (YK-1(T)).</title>
        <authorList>
            <person name="Han C."/>
            <person name="Kotsyurbenko O."/>
            <person name="Chertkov O."/>
            <person name="Held B."/>
            <person name="Lapidus A."/>
            <person name="Nolan M."/>
            <person name="Lucas S."/>
            <person name="Hammon N."/>
            <person name="Deshpande S."/>
            <person name="Cheng J.F."/>
            <person name="Tapia R."/>
            <person name="Goodwin L.A."/>
            <person name="Pitluck S."/>
            <person name="Liolios K."/>
            <person name="Pagani I."/>
            <person name="Ivanova N."/>
            <person name="Mavromatis K."/>
            <person name="Mikhailova N."/>
            <person name="Pati A."/>
            <person name="Chen A."/>
            <person name="Palaniappan K."/>
            <person name="Land M."/>
            <person name="Hauser L."/>
            <person name="Chang Y.J."/>
            <person name="Jeffries C.D."/>
            <person name="Brambilla E.M."/>
            <person name="Rohde M."/>
            <person name="Spring S."/>
            <person name="Sikorski J."/>
            <person name="Goker M."/>
            <person name="Woyke T."/>
            <person name="Bristow J."/>
            <person name="Eisen J.A."/>
            <person name="Markowitz V."/>
            <person name="Hugenholtz P."/>
            <person name="Kyrpides N.C."/>
            <person name="Klenk H.P."/>
            <person name="Detter J.C."/>
        </authorList>
    </citation>
    <scope>NUCLEOTIDE SEQUENCE [LARGE SCALE GENOMIC DNA]</scope>
    <source>
        <strain evidence="5">ATCC BAA-921 / DSM 16994 / JCM 11577 / YK-1</strain>
    </source>
</reference>
<comment type="pathway">
    <text evidence="1">Cofactor biosynthesis; thiamine diphosphate biosynthesis.</text>
</comment>
<name>E4U1W9_SULKY</name>
<evidence type="ECO:0000256" key="2">
    <source>
        <dbReference type="ARBA" id="ARBA00022977"/>
    </source>
</evidence>
<dbReference type="InterPro" id="IPR013785">
    <property type="entry name" value="Aldolase_TIM"/>
</dbReference>
<dbReference type="GO" id="GO:0005737">
    <property type="term" value="C:cytoplasm"/>
    <property type="evidence" value="ECO:0007669"/>
    <property type="project" value="TreeGrafter"/>
</dbReference>
<dbReference type="AlphaFoldDB" id="E4U1W9"/>
<evidence type="ECO:0000313" key="5">
    <source>
        <dbReference type="Proteomes" id="UP000008721"/>
    </source>
</evidence>
<keyword evidence="5" id="KW-1185">Reference proteome</keyword>
<proteinExistence type="predicted"/>
<feature type="domain" description="Thiamine phosphate synthase/TenI" evidence="3">
    <location>
        <begin position="4"/>
        <end position="180"/>
    </location>
</feature>
<dbReference type="PANTHER" id="PTHR20857">
    <property type="entry name" value="THIAMINE-PHOSPHATE PYROPHOSPHORYLASE"/>
    <property type="match status" value="1"/>
</dbReference>
<accession>E4U1W9</accession>
<gene>
    <name evidence="4" type="ordered locus">Sulku_0821</name>
</gene>
<dbReference type="GO" id="GO:0004789">
    <property type="term" value="F:thiamine-phosphate diphosphorylase activity"/>
    <property type="evidence" value="ECO:0007669"/>
    <property type="project" value="TreeGrafter"/>
</dbReference>
<dbReference type="eggNOG" id="COG0352">
    <property type="taxonomic scope" value="Bacteria"/>
</dbReference>
<evidence type="ECO:0000313" key="4">
    <source>
        <dbReference type="EMBL" id="ADR33487.1"/>
    </source>
</evidence>
<evidence type="ECO:0000259" key="3">
    <source>
        <dbReference type="Pfam" id="PF02581"/>
    </source>
</evidence>